<evidence type="ECO:0000313" key="3">
    <source>
        <dbReference type="Proteomes" id="UP001444071"/>
    </source>
</evidence>
<evidence type="ECO:0000313" key="2">
    <source>
        <dbReference type="EMBL" id="MEQ2260773.1"/>
    </source>
</evidence>
<dbReference type="SUPFAM" id="SSF52129">
    <property type="entry name" value="Caspase-like"/>
    <property type="match status" value="1"/>
</dbReference>
<sequence length="121" mass="14103">QNGSVLVSDGPNTADDVPQTEDFEADKLHFVHQEKDFISLLSCTPDTVSYRQPDRGSLLIQYVVEVFRPESYLEHIFELFTKVLQDVERFRSFEKLQMPTIDRCTLLKSFYLFQGLLDNDH</sequence>
<evidence type="ECO:0000259" key="1">
    <source>
        <dbReference type="PROSITE" id="PS50207"/>
    </source>
</evidence>
<protein>
    <recommendedName>
        <fullName evidence="1">Caspase family p10 domain-containing protein</fullName>
    </recommendedName>
</protein>
<organism evidence="2 3">
    <name type="scientific">Xenotaenia resolanae</name>
    <dbReference type="NCBI Taxonomy" id="208358"/>
    <lineage>
        <taxon>Eukaryota</taxon>
        <taxon>Metazoa</taxon>
        <taxon>Chordata</taxon>
        <taxon>Craniata</taxon>
        <taxon>Vertebrata</taxon>
        <taxon>Euteleostomi</taxon>
        <taxon>Actinopterygii</taxon>
        <taxon>Neopterygii</taxon>
        <taxon>Teleostei</taxon>
        <taxon>Neoteleostei</taxon>
        <taxon>Acanthomorphata</taxon>
        <taxon>Ovalentaria</taxon>
        <taxon>Atherinomorphae</taxon>
        <taxon>Cyprinodontiformes</taxon>
        <taxon>Goodeidae</taxon>
        <taxon>Xenotaenia</taxon>
    </lineage>
</organism>
<dbReference type="Gene3D" id="3.40.50.1460">
    <property type="match status" value="1"/>
</dbReference>
<gene>
    <name evidence="2" type="ORF">XENORESO_001235</name>
</gene>
<dbReference type="InterPro" id="IPR011600">
    <property type="entry name" value="Pept_C14_caspase"/>
</dbReference>
<comment type="caution">
    <text evidence="2">The sequence shown here is derived from an EMBL/GenBank/DDBJ whole genome shotgun (WGS) entry which is preliminary data.</text>
</comment>
<reference evidence="2 3" key="1">
    <citation type="submission" date="2021-06" db="EMBL/GenBank/DDBJ databases">
        <authorList>
            <person name="Palmer J.M."/>
        </authorList>
    </citation>
    <scope>NUCLEOTIDE SEQUENCE [LARGE SCALE GENOMIC DNA]</scope>
    <source>
        <strain evidence="2 3">XR_2019</strain>
        <tissue evidence="2">Muscle</tissue>
    </source>
</reference>
<dbReference type="InterPro" id="IPR029030">
    <property type="entry name" value="Caspase-like_dom_sf"/>
</dbReference>
<dbReference type="InterPro" id="IPR002398">
    <property type="entry name" value="Pept_C14"/>
</dbReference>
<feature type="non-terminal residue" evidence="2">
    <location>
        <position position="1"/>
    </location>
</feature>
<dbReference type="Pfam" id="PF00656">
    <property type="entry name" value="Peptidase_C14"/>
    <property type="match status" value="1"/>
</dbReference>
<dbReference type="InterPro" id="IPR002138">
    <property type="entry name" value="Pept_C14_p10"/>
</dbReference>
<dbReference type="PANTHER" id="PTHR47901:SF3">
    <property type="entry name" value="CASPASE-1"/>
    <property type="match status" value="1"/>
</dbReference>
<dbReference type="EMBL" id="JAHRIM010011218">
    <property type="protein sequence ID" value="MEQ2260773.1"/>
    <property type="molecule type" value="Genomic_DNA"/>
</dbReference>
<name>A0ABV0VWS0_9TELE</name>
<dbReference type="PROSITE" id="PS50207">
    <property type="entry name" value="CASPASE_P10"/>
    <property type="match status" value="1"/>
</dbReference>
<dbReference type="Proteomes" id="UP001444071">
    <property type="component" value="Unassembled WGS sequence"/>
</dbReference>
<dbReference type="PANTHER" id="PTHR47901">
    <property type="entry name" value="CASPASE RECRUITMENT DOMAIN-CONTAINING PROTEIN 18"/>
    <property type="match status" value="1"/>
</dbReference>
<feature type="domain" description="Caspase family p10" evidence="1">
    <location>
        <begin position="27"/>
        <end position="114"/>
    </location>
</feature>
<proteinExistence type="predicted"/>
<accession>A0ABV0VWS0</accession>
<keyword evidence="3" id="KW-1185">Reference proteome</keyword>